<name>A0A2W2C6S2_9HYPH</name>
<evidence type="ECO:0000259" key="1">
    <source>
        <dbReference type="Pfam" id="PF00149"/>
    </source>
</evidence>
<dbReference type="SUPFAM" id="SSF56300">
    <property type="entry name" value="Metallo-dependent phosphatases"/>
    <property type="match status" value="1"/>
</dbReference>
<dbReference type="Proteomes" id="UP000248795">
    <property type="component" value="Unassembled WGS sequence"/>
</dbReference>
<sequence>MLSVIPDLHADPQRLLDTLARIGRYNRIALLGDLIDAGKNVRHPSDRAVLSMARELVDNGRAVAIMGNHELNAILFHRLGPGGPLRERSTKNLKQHWSFVADFGIGTTAALEWTNWFLDTLPLWREIDGLRLVHAYWSERLIAIVAARRPDGYLREEDLPEIAEGRSEFATAVKLLVSGPEFPLPGNGRITDNSGHRRSEIRLAWWKSAPATWKDAALSVARPEEIPDGWVPPEYLQGLETGSLPIVFGHYKIAGEPCLLDATAACLDFPARPCFLTWRGGEKIEAEDVITV</sequence>
<dbReference type="RefSeq" id="WP_111199649.1">
    <property type="nucleotide sequence ID" value="NZ_QKVK01000008.1"/>
</dbReference>
<comment type="caution">
    <text evidence="2">The sequence shown here is derived from an EMBL/GenBank/DDBJ whole genome shotgun (WGS) entry which is preliminary data.</text>
</comment>
<dbReference type="GO" id="GO:0016787">
    <property type="term" value="F:hydrolase activity"/>
    <property type="evidence" value="ECO:0007669"/>
    <property type="project" value="InterPro"/>
</dbReference>
<organism evidence="2 3">
    <name type="scientific">Aestuariivirga litoralis</name>
    <dbReference type="NCBI Taxonomy" id="2650924"/>
    <lineage>
        <taxon>Bacteria</taxon>
        <taxon>Pseudomonadati</taxon>
        <taxon>Pseudomonadota</taxon>
        <taxon>Alphaproteobacteria</taxon>
        <taxon>Hyphomicrobiales</taxon>
        <taxon>Aestuariivirgaceae</taxon>
        <taxon>Aestuariivirga</taxon>
    </lineage>
</organism>
<dbReference type="Gene3D" id="3.60.21.10">
    <property type="match status" value="1"/>
</dbReference>
<evidence type="ECO:0000313" key="3">
    <source>
        <dbReference type="Proteomes" id="UP000248795"/>
    </source>
</evidence>
<dbReference type="InterPro" id="IPR029052">
    <property type="entry name" value="Metallo-depent_PP-like"/>
</dbReference>
<evidence type="ECO:0000313" key="2">
    <source>
        <dbReference type="EMBL" id="PZF75843.1"/>
    </source>
</evidence>
<keyword evidence="3" id="KW-1185">Reference proteome</keyword>
<dbReference type="InterPro" id="IPR004843">
    <property type="entry name" value="Calcineurin-like_PHP"/>
</dbReference>
<accession>A0A2W2C6S2</accession>
<dbReference type="EMBL" id="QKVK01000008">
    <property type="protein sequence ID" value="PZF75843.1"/>
    <property type="molecule type" value="Genomic_DNA"/>
</dbReference>
<gene>
    <name evidence="2" type="ORF">DK847_16615</name>
</gene>
<proteinExistence type="predicted"/>
<dbReference type="AlphaFoldDB" id="A0A2W2C6S2"/>
<feature type="domain" description="Calcineurin-like phosphoesterase" evidence="1">
    <location>
        <begin position="4"/>
        <end position="148"/>
    </location>
</feature>
<dbReference type="Pfam" id="PF00149">
    <property type="entry name" value="Metallophos"/>
    <property type="match status" value="1"/>
</dbReference>
<reference evidence="3" key="1">
    <citation type="submission" date="2018-06" db="EMBL/GenBank/DDBJ databases">
        <title>Aestuariibacter litoralis strain KCTC 52945T.</title>
        <authorList>
            <person name="Li X."/>
            <person name="Salam N."/>
            <person name="Li J.-L."/>
            <person name="Chen Y.-M."/>
            <person name="Yang Z.-W."/>
            <person name="Zhang L.-Y."/>
            <person name="Han M.-X."/>
            <person name="Xiao M."/>
            <person name="Li W.-J."/>
        </authorList>
    </citation>
    <scope>NUCLEOTIDE SEQUENCE [LARGE SCALE GENOMIC DNA]</scope>
    <source>
        <strain evidence="3">KCTC 52945</strain>
    </source>
</reference>
<protein>
    <recommendedName>
        <fullName evidence="1">Calcineurin-like phosphoesterase domain-containing protein</fullName>
    </recommendedName>
</protein>